<feature type="compositionally biased region" description="Low complexity" evidence="1">
    <location>
        <begin position="507"/>
        <end position="522"/>
    </location>
</feature>
<organism evidence="2 3">
    <name type="scientific">Knufia peltigerae</name>
    <dbReference type="NCBI Taxonomy" id="1002370"/>
    <lineage>
        <taxon>Eukaryota</taxon>
        <taxon>Fungi</taxon>
        <taxon>Dikarya</taxon>
        <taxon>Ascomycota</taxon>
        <taxon>Pezizomycotina</taxon>
        <taxon>Eurotiomycetes</taxon>
        <taxon>Chaetothyriomycetidae</taxon>
        <taxon>Chaetothyriales</taxon>
        <taxon>Trichomeriaceae</taxon>
        <taxon>Knufia</taxon>
    </lineage>
</organism>
<gene>
    <name evidence="2" type="ORF">H2204_005080</name>
</gene>
<comment type="caution">
    <text evidence="2">The sequence shown here is derived from an EMBL/GenBank/DDBJ whole genome shotgun (WGS) entry which is preliminary data.</text>
</comment>
<feature type="region of interest" description="Disordered" evidence="1">
    <location>
        <begin position="188"/>
        <end position="389"/>
    </location>
</feature>
<evidence type="ECO:0000313" key="2">
    <source>
        <dbReference type="EMBL" id="KAJ9636934.1"/>
    </source>
</evidence>
<dbReference type="EMBL" id="JAPDRN010000027">
    <property type="protein sequence ID" value="KAJ9636934.1"/>
    <property type="molecule type" value="Genomic_DNA"/>
</dbReference>
<evidence type="ECO:0000256" key="1">
    <source>
        <dbReference type="SAM" id="MobiDB-lite"/>
    </source>
</evidence>
<accession>A0AA39CXY1</accession>
<feature type="compositionally biased region" description="Polar residues" evidence="1">
    <location>
        <begin position="281"/>
        <end position="293"/>
    </location>
</feature>
<feature type="compositionally biased region" description="Polar residues" evidence="1">
    <location>
        <begin position="195"/>
        <end position="213"/>
    </location>
</feature>
<sequence length="522" mass="57939">MFRIKEAISGLTVNHNNSHPPEPEFDEDISDELADQVTPLASTAIATVQDAMLLPSAASWLRDEEGVGSTRHSRASSIVSTRTKYSINSMQEDARSINIDVGGQRFRISRDGSTITNDDPPPYAPPAEVIRFFNAEDMEEGEIVRHPQNIDDFDPGAGSVTPRSTVAALNLEPGMRANILDPLEFNMPSPPVVSGQRSQRSLSVSLVENSGQDGTPGARRPSYDDTSDTPRNRTTSRQADLPPIGSSIMPSRNRRRGLFSRLPPLDTSGSNGGATTTAGNQRQGRSLTRSSDGLAQVRSAGAILSTAPEHRARPRSPDYIGRDANARFPRLPRIQTMQSSGHMDQDYDPVPPPPPPPPSQQLSVMGVGDNDDLRSSDATPSHTPLPMDTENDISLHYAKMMRKLDYTHRKVLHTKDKEMAELRERLHEKDTVLRQQLRAKDFLIEDLRKRLSNLEGNVEGMLERARNEVEDVWESRWKDRDFHLRERMRRIEEDAQTTVERVRADHASSSGDGHSDSSLTPS</sequence>
<proteinExistence type="predicted"/>
<feature type="compositionally biased region" description="Low complexity" evidence="1">
    <location>
        <begin position="267"/>
        <end position="280"/>
    </location>
</feature>
<evidence type="ECO:0000313" key="3">
    <source>
        <dbReference type="Proteomes" id="UP001172681"/>
    </source>
</evidence>
<feature type="region of interest" description="Disordered" evidence="1">
    <location>
        <begin position="493"/>
        <end position="522"/>
    </location>
</feature>
<name>A0AA39CXY1_9EURO</name>
<feature type="compositionally biased region" description="Pro residues" evidence="1">
    <location>
        <begin position="349"/>
        <end position="359"/>
    </location>
</feature>
<keyword evidence="3" id="KW-1185">Reference proteome</keyword>
<reference evidence="2" key="1">
    <citation type="submission" date="2022-10" db="EMBL/GenBank/DDBJ databases">
        <title>Culturing micro-colonial fungi from biological soil crusts in the Mojave desert and describing Neophaeococcomyces mojavensis, and introducing the new genera and species Taxawa tesnikishii.</title>
        <authorList>
            <person name="Kurbessoian T."/>
            <person name="Stajich J.E."/>
        </authorList>
    </citation>
    <scope>NUCLEOTIDE SEQUENCE</scope>
    <source>
        <strain evidence="2">TK_35</strain>
    </source>
</reference>
<protein>
    <submittedName>
        <fullName evidence="2">Uncharacterized protein</fullName>
    </submittedName>
</protein>
<dbReference type="AlphaFoldDB" id="A0AA39CXY1"/>
<dbReference type="Proteomes" id="UP001172681">
    <property type="component" value="Unassembled WGS sequence"/>
</dbReference>